<gene>
    <name evidence="5" type="ORF">H9911_08710</name>
</gene>
<dbReference type="Gene3D" id="3.20.20.100">
    <property type="entry name" value="NADP-dependent oxidoreductase domain"/>
    <property type="match status" value="1"/>
</dbReference>
<proteinExistence type="inferred from homology"/>
<keyword evidence="2" id="KW-0521">NADP</keyword>
<keyword evidence="3" id="KW-0560">Oxidoreductase</keyword>
<comment type="similarity">
    <text evidence="1">Belongs to the aldo/keto reductase family.</text>
</comment>
<dbReference type="GO" id="GO:0016616">
    <property type="term" value="F:oxidoreductase activity, acting on the CH-OH group of donors, NAD or NADP as acceptor"/>
    <property type="evidence" value="ECO:0007669"/>
    <property type="project" value="UniProtKB-ARBA"/>
</dbReference>
<protein>
    <submittedName>
        <fullName evidence="5">Aldo/keto reductase</fullName>
    </submittedName>
</protein>
<evidence type="ECO:0000256" key="2">
    <source>
        <dbReference type="ARBA" id="ARBA00022857"/>
    </source>
</evidence>
<dbReference type="Pfam" id="PF00248">
    <property type="entry name" value="Aldo_ket_red"/>
    <property type="match status" value="1"/>
</dbReference>
<dbReference type="SUPFAM" id="SSF51430">
    <property type="entry name" value="NAD(P)-linked oxidoreductase"/>
    <property type="match status" value="1"/>
</dbReference>
<evidence type="ECO:0000313" key="5">
    <source>
        <dbReference type="EMBL" id="HJD34605.1"/>
    </source>
</evidence>
<dbReference type="InterPro" id="IPR020471">
    <property type="entry name" value="AKR"/>
</dbReference>
<dbReference type="EMBL" id="DWUV01000165">
    <property type="protein sequence ID" value="HJD34605.1"/>
    <property type="molecule type" value="Genomic_DNA"/>
</dbReference>
<evidence type="ECO:0000313" key="6">
    <source>
        <dbReference type="Proteomes" id="UP000823897"/>
    </source>
</evidence>
<comment type="caution">
    <text evidence="5">The sequence shown here is derived from an EMBL/GenBank/DDBJ whole genome shotgun (WGS) entry which is preliminary data.</text>
</comment>
<feature type="non-terminal residue" evidence="5">
    <location>
        <position position="144"/>
    </location>
</feature>
<evidence type="ECO:0000256" key="1">
    <source>
        <dbReference type="ARBA" id="ARBA00007905"/>
    </source>
</evidence>
<evidence type="ECO:0000256" key="3">
    <source>
        <dbReference type="ARBA" id="ARBA00023002"/>
    </source>
</evidence>
<evidence type="ECO:0000259" key="4">
    <source>
        <dbReference type="Pfam" id="PF00248"/>
    </source>
</evidence>
<dbReference type="PROSITE" id="PS00798">
    <property type="entry name" value="ALDOKETO_REDUCTASE_1"/>
    <property type="match status" value="1"/>
</dbReference>
<organism evidence="5 6">
    <name type="scientific">Candidatus Mediterraneibacter tabaqchaliae</name>
    <dbReference type="NCBI Taxonomy" id="2838689"/>
    <lineage>
        <taxon>Bacteria</taxon>
        <taxon>Bacillati</taxon>
        <taxon>Bacillota</taxon>
        <taxon>Clostridia</taxon>
        <taxon>Lachnospirales</taxon>
        <taxon>Lachnospiraceae</taxon>
        <taxon>Mediterraneibacter</taxon>
    </lineage>
</organism>
<dbReference type="PROSITE" id="PS00062">
    <property type="entry name" value="ALDOKETO_REDUCTASE_2"/>
    <property type="match status" value="1"/>
</dbReference>
<dbReference type="InterPro" id="IPR018170">
    <property type="entry name" value="Aldo/ket_reductase_CS"/>
</dbReference>
<dbReference type="PRINTS" id="PR00069">
    <property type="entry name" value="ALDKETRDTASE"/>
</dbReference>
<accession>A0A9D2R3B6</accession>
<dbReference type="PANTHER" id="PTHR43827:SF3">
    <property type="entry name" value="NADP-DEPENDENT OXIDOREDUCTASE DOMAIN-CONTAINING PROTEIN"/>
    <property type="match status" value="1"/>
</dbReference>
<name>A0A9D2R3B6_9FIRM</name>
<dbReference type="AlphaFoldDB" id="A0A9D2R3B6"/>
<feature type="domain" description="NADP-dependent oxidoreductase" evidence="4">
    <location>
        <begin position="21"/>
        <end position="141"/>
    </location>
</feature>
<dbReference type="Proteomes" id="UP000823897">
    <property type="component" value="Unassembled WGS sequence"/>
</dbReference>
<dbReference type="InterPro" id="IPR036812">
    <property type="entry name" value="NAD(P)_OxRdtase_dom_sf"/>
</dbReference>
<dbReference type="InterPro" id="IPR023210">
    <property type="entry name" value="NADP_OxRdtase_dom"/>
</dbReference>
<reference evidence="5" key="2">
    <citation type="submission" date="2021-04" db="EMBL/GenBank/DDBJ databases">
        <authorList>
            <person name="Gilroy R."/>
        </authorList>
    </citation>
    <scope>NUCLEOTIDE SEQUENCE</scope>
    <source>
        <strain evidence="5">ChiGjej3B3-11674</strain>
    </source>
</reference>
<reference evidence="5" key="1">
    <citation type="journal article" date="2021" name="PeerJ">
        <title>Extensive microbial diversity within the chicken gut microbiome revealed by metagenomics and culture.</title>
        <authorList>
            <person name="Gilroy R."/>
            <person name="Ravi A."/>
            <person name="Getino M."/>
            <person name="Pursley I."/>
            <person name="Horton D.L."/>
            <person name="Alikhan N.F."/>
            <person name="Baker D."/>
            <person name="Gharbi K."/>
            <person name="Hall N."/>
            <person name="Watson M."/>
            <person name="Adriaenssens E.M."/>
            <person name="Foster-Nyarko E."/>
            <person name="Jarju S."/>
            <person name="Secka A."/>
            <person name="Antonio M."/>
            <person name="Oren A."/>
            <person name="Chaudhuri R.R."/>
            <person name="La Ragione R."/>
            <person name="Hildebrand F."/>
            <person name="Pallen M.J."/>
        </authorList>
    </citation>
    <scope>NUCLEOTIDE SEQUENCE</scope>
    <source>
        <strain evidence="5">ChiGjej3B3-11674</strain>
    </source>
</reference>
<sequence length="144" mass="16121">MEYVELNNGVKMPLLGYGVYQTPPEETERCVLDAVSVGYRSIDTAQAYGNEEGVGSALAKSGLPREEFFLTTKVWISNAGYERAKASIEESLKKLQTSYLDLLLIHQPFGDYYGTYRAMEEAYKAGKVRAIGVSNFYPDRLIDL</sequence>
<dbReference type="PANTHER" id="PTHR43827">
    <property type="entry name" value="2,5-DIKETO-D-GLUCONIC ACID REDUCTASE"/>
    <property type="match status" value="1"/>
</dbReference>